<dbReference type="InterPro" id="IPR040276">
    <property type="entry name" value="At4g26450-like"/>
</dbReference>
<feature type="compositionally biased region" description="Polar residues" evidence="1">
    <location>
        <begin position="223"/>
        <end position="232"/>
    </location>
</feature>
<organism evidence="2 4">
    <name type="scientific">Vanilla planifolia</name>
    <name type="common">Vanilla</name>
    <dbReference type="NCBI Taxonomy" id="51239"/>
    <lineage>
        <taxon>Eukaryota</taxon>
        <taxon>Viridiplantae</taxon>
        <taxon>Streptophyta</taxon>
        <taxon>Embryophyta</taxon>
        <taxon>Tracheophyta</taxon>
        <taxon>Spermatophyta</taxon>
        <taxon>Magnoliopsida</taxon>
        <taxon>Liliopsida</taxon>
        <taxon>Asparagales</taxon>
        <taxon>Orchidaceae</taxon>
        <taxon>Vanilloideae</taxon>
        <taxon>Vanilleae</taxon>
        <taxon>Vanilla</taxon>
    </lineage>
</organism>
<protein>
    <submittedName>
        <fullName evidence="2">Uncharacterized protein</fullName>
    </submittedName>
</protein>
<dbReference type="Proteomes" id="UP000636800">
    <property type="component" value="Chromosome 10"/>
</dbReference>
<dbReference type="PANTHER" id="PTHR36056">
    <property type="entry name" value="PROTEIN, PUTATIVE-RELATED"/>
    <property type="match status" value="1"/>
</dbReference>
<sequence>MQSRYRSPREGLRPGTALSYGGRFLPYGRDLSRSPHNPHPSPRKFDILMEAGRLAAEYLVSRGVIPQEVLCGKYPNGSPPGFERQVRDIPPPSEGRTSALSRLGHRLGDDGRFGSRRRGRLWKRVGPYSRVYDTDSGRESAKSRNWMERGRGDASIAEEEKEFASSFRWNRSGGVEIKGSALKISADEQPTPSESISEKNYELADDTMSKASSSCTKKDQQLEPASSSTTKVDQQHEADEGSSLVVDETKMSVSEMVDEVRSERSDKLEKQPVEENDDNISCAVDGDAEMKDCKDLLKLCCFTKVPTKPRSSVPNRSPKIEQRCVAEGNTPIEVVGREEVKKLHCNENISSEMCSPEDHSLHSDKSIEEAVDLHHESFHRPLNSGALESSLIERNDDVIKSIIQETKISNESSPFRVSDEFEHSESTLMKKVKQDVDMDEIDGEGLDSAAFIQKDKEESAVLVGDEMQQQNSGSFRICDLNLSGSPDASEIPVGPSIDHFASAHRIEMHEGVSPECNMPTRNDTEDACNNSQLLGHAKVVQVINLEDSHEEVNSFDPSKHKNDISYSSLELVLKQATHSDDLHAIQDGYNLEFSEFLGSDISGCPSAHEGLNNLQPGLGLHGAEGYSGVDDHIYVSLEEIPIGFMGVWDQPSQDYEKFF</sequence>
<proteinExistence type="predicted"/>
<evidence type="ECO:0000256" key="1">
    <source>
        <dbReference type="SAM" id="MobiDB-lite"/>
    </source>
</evidence>
<feature type="region of interest" description="Disordered" evidence="1">
    <location>
        <begin position="132"/>
        <end position="156"/>
    </location>
</feature>
<reference evidence="4 5" key="1">
    <citation type="journal article" date="2020" name="Nat. Food">
        <title>A phased Vanilla planifolia genome enables genetic improvement of flavour and production.</title>
        <authorList>
            <person name="Hasing T."/>
            <person name="Tang H."/>
            <person name="Brym M."/>
            <person name="Khazi F."/>
            <person name="Huang T."/>
            <person name="Chambers A.H."/>
        </authorList>
    </citation>
    <scope>NUCLEOTIDE SEQUENCE [LARGE SCALE GENOMIC DNA]</scope>
    <source>
        <tissue evidence="2">Leaf</tissue>
    </source>
</reference>
<dbReference type="AlphaFoldDB" id="A0A835PZA7"/>
<name>A0A835PZA7_VANPL</name>
<keyword evidence="4" id="KW-1185">Reference proteome</keyword>
<dbReference type="Proteomes" id="UP000639772">
    <property type="component" value="Chromosome 10"/>
</dbReference>
<feature type="region of interest" description="Disordered" evidence="1">
    <location>
        <begin position="1"/>
        <end position="20"/>
    </location>
</feature>
<feature type="region of interest" description="Disordered" evidence="1">
    <location>
        <begin position="181"/>
        <end position="247"/>
    </location>
</feature>
<dbReference type="EMBL" id="JADCNM010000010">
    <property type="protein sequence ID" value="KAG0464637.1"/>
    <property type="molecule type" value="Genomic_DNA"/>
</dbReference>
<evidence type="ECO:0000313" key="4">
    <source>
        <dbReference type="Proteomes" id="UP000636800"/>
    </source>
</evidence>
<feature type="compositionally biased region" description="Basic and acidic residues" evidence="1">
    <location>
        <begin position="132"/>
        <end position="152"/>
    </location>
</feature>
<comment type="caution">
    <text evidence="2">The sequence shown here is derived from an EMBL/GenBank/DDBJ whole genome shotgun (WGS) entry which is preliminary data.</text>
</comment>
<feature type="region of interest" description="Disordered" evidence="1">
    <location>
        <begin position="78"/>
        <end position="98"/>
    </location>
</feature>
<dbReference type="PANTHER" id="PTHR36056:SF1">
    <property type="entry name" value="PROTEIN, PUTATIVE-RELATED"/>
    <property type="match status" value="1"/>
</dbReference>
<evidence type="ECO:0000313" key="2">
    <source>
        <dbReference type="EMBL" id="KAG0463296.1"/>
    </source>
</evidence>
<gene>
    <name evidence="3" type="ORF">HPP92_018801</name>
    <name evidence="2" type="ORF">HPP92_019365</name>
</gene>
<accession>A0A835PZA7</accession>
<evidence type="ECO:0000313" key="3">
    <source>
        <dbReference type="EMBL" id="KAG0464637.1"/>
    </source>
</evidence>
<evidence type="ECO:0000313" key="5">
    <source>
        <dbReference type="Proteomes" id="UP000639772"/>
    </source>
</evidence>
<dbReference type="OrthoDB" id="765741at2759"/>
<dbReference type="EMBL" id="JADCNL010000010">
    <property type="protein sequence ID" value="KAG0463296.1"/>
    <property type="molecule type" value="Genomic_DNA"/>
</dbReference>